<dbReference type="Proteomes" id="UP000014155">
    <property type="component" value="Unassembled WGS sequence"/>
</dbReference>
<dbReference type="GO" id="GO:0008879">
    <property type="term" value="F:glucose-1-phosphate thymidylyltransferase activity"/>
    <property type="evidence" value="ECO:0007669"/>
    <property type="project" value="UniProtKB-EC"/>
</dbReference>
<dbReference type="InterPro" id="IPR005908">
    <property type="entry name" value="G1P_thy_trans_l"/>
</dbReference>
<dbReference type="PANTHER" id="PTHR42883">
    <property type="entry name" value="GLUCOSE-1-PHOSPHATE THYMIDYLTRANSFERASE"/>
    <property type="match status" value="1"/>
</dbReference>
<dbReference type="EMBL" id="AORV01000061">
    <property type="protein sequence ID" value="EMS69924.1"/>
    <property type="molecule type" value="Genomic_DNA"/>
</dbReference>
<evidence type="ECO:0000259" key="1">
    <source>
        <dbReference type="Pfam" id="PF00483"/>
    </source>
</evidence>
<dbReference type="AlphaFoldDB" id="S0FL82"/>
<reference evidence="2 3" key="1">
    <citation type="journal article" date="2013" name="Genome Announc.">
        <title>Draft Genome Sequence of the Cellulolytic, Mesophilic, Anaerobic Bacterium Clostridium termitidis Strain CT1112 (DSM 5398).</title>
        <authorList>
            <person name="Lal S."/>
            <person name="Ramachandran U."/>
            <person name="Zhang X."/>
            <person name="Munir R."/>
            <person name="Sparling R."/>
            <person name="Levin D.B."/>
        </authorList>
    </citation>
    <scope>NUCLEOTIDE SEQUENCE [LARGE SCALE GENOMIC DNA]</scope>
    <source>
        <strain evidence="2 3">CT1112</strain>
    </source>
</reference>
<dbReference type="CDD" id="cd04189">
    <property type="entry name" value="G1P_TT_long"/>
    <property type="match status" value="1"/>
</dbReference>
<dbReference type="STRING" id="1195236.CTER_4383"/>
<dbReference type="EC" id="2.7.7.24" evidence="2"/>
<dbReference type="Pfam" id="PF00483">
    <property type="entry name" value="NTP_transferase"/>
    <property type="match status" value="1"/>
</dbReference>
<keyword evidence="3" id="KW-1185">Reference proteome</keyword>
<evidence type="ECO:0000313" key="3">
    <source>
        <dbReference type="Proteomes" id="UP000014155"/>
    </source>
</evidence>
<dbReference type="PATRIC" id="fig|1195236.3.peg.4569"/>
<dbReference type="SUPFAM" id="SSF53448">
    <property type="entry name" value="Nucleotide-diphospho-sugar transferases"/>
    <property type="match status" value="1"/>
</dbReference>
<sequence length="353" mass="38822">MKALILSGGTGTRLRPVTFTNAKQLLPLANKPILFHIIEKVAKTGINKIGIIVGDTSEEVMRTVGNGDRWNVDISYIHQPLPLGLAHAVKTARDFIEDEDFIMLLGDNAFNVSLDSLIRNFRTNNADSTIMLYQVEDPSHYGVAVVEKNHITKLVEKPKNFISDLIITGVYIFNKNIFKAIDNTSPSSRGELEITDAIQELLSTGGNVTFEILQGWWKDTGKLQDILDANRMILDEIDTYNQVLSKDNAVYMGKLLISKSACIKNSIIAGPAAIDEDAVILDSYVGPYSSIGKGVVINNCEVDNCIILENARLEGIDKRISGSLIGKNVSIRSAGKRPYSNSFLLGDCSELYL</sequence>
<dbReference type="InterPro" id="IPR029044">
    <property type="entry name" value="Nucleotide-diphossugar_trans"/>
</dbReference>
<dbReference type="NCBIfam" id="TIGR01208">
    <property type="entry name" value="rmlA_long"/>
    <property type="match status" value="1"/>
</dbReference>
<keyword evidence="2" id="KW-0808">Transferase</keyword>
<protein>
    <submittedName>
        <fullName evidence="2">Glucose-1-phosphate thymidylylransferase, long form</fullName>
        <ecNumber evidence="2">2.7.7.24</ecNumber>
    </submittedName>
</protein>
<dbReference type="PANTHER" id="PTHR42883:SF2">
    <property type="entry name" value="THYMIDYLYLTRANSFERASE"/>
    <property type="match status" value="1"/>
</dbReference>
<feature type="domain" description="Nucleotidyl transferase" evidence="1">
    <location>
        <begin position="2"/>
        <end position="235"/>
    </location>
</feature>
<keyword evidence="2" id="KW-0548">Nucleotidyltransferase</keyword>
<name>S0FL82_RUMCE</name>
<proteinExistence type="predicted"/>
<dbReference type="eggNOG" id="COG1209">
    <property type="taxonomic scope" value="Bacteria"/>
</dbReference>
<dbReference type="Gene3D" id="3.90.550.10">
    <property type="entry name" value="Spore Coat Polysaccharide Biosynthesis Protein SpsA, Chain A"/>
    <property type="match status" value="1"/>
</dbReference>
<dbReference type="InterPro" id="IPR005835">
    <property type="entry name" value="NTP_transferase_dom"/>
</dbReference>
<dbReference type="Gene3D" id="2.160.10.10">
    <property type="entry name" value="Hexapeptide repeat proteins"/>
    <property type="match status" value="1"/>
</dbReference>
<accession>S0FL82</accession>
<gene>
    <name evidence="2" type="ORF">CTER_4383</name>
</gene>
<comment type="caution">
    <text evidence="2">The sequence shown here is derived from an EMBL/GenBank/DDBJ whole genome shotgun (WGS) entry which is preliminary data.</text>
</comment>
<evidence type="ECO:0000313" key="2">
    <source>
        <dbReference type="EMBL" id="EMS69924.1"/>
    </source>
</evidence>
<dbReference type="RefSeq" id="WP_004629338.1">
    <property type="nucleotide sequence ID" value="NZ_AORV01000061.1"/>
</dbReference>
<organism evidence="2 3">
    <name type="scientific">Ruminiclostridium cellobioparum subsp. termitidis CT1112</name>
    <dbReference type="NCBI Taxonomy" id="1195236"/>
    <lineage>
        <taxon>Bacteria</taxon>
        <taxon>Bacillati</taxon>
        <taxon>Bacillota</taxon>
        <taxon>Clostridia</taxon>
        <taxon>Eubacteriales</taxon>
        <taxon>Oscillospiraceae</taxon>
        <taxon>Ruminiclostridium</taxon>
    </lineage>
</organism>